<evidence type="ECO:0000313" key="1">
    <source>
        <dbReference type="EMBL" id="KAJ1898060.1"/>
    </source>
</evidence>
<name>A0ACC1IL46_9FUNG</name>
<gene>
    <name evidence="1" type="ORF">LPJ66_002980</name>
</gene>
<keyword evidence="2" id="KW-1185">Reference proteome</keyword>
<reference evidence="1" key="1">
    <citation type="submission" date="2022-07" db="EMBL/GenBank/DDBJ databases">
        <title>Phylogenomic reconstructions and comparative analyses of Kickxellomycotina fungi.</title>
        <authorList>
            <person name="Reynolds N.K."/>
            <person name="Stajich J.E."/>
            <person name="Barry K."/>
            <person name="Grigoriev I.V."/>
            <person name="Crous P."/>
            <person name="Smith M.E."/>
        </authorList>
    </citation>
    <scope>NUCLEOTIDE SEQUENCE</scope>
    <source>
        <strain evidence="1">Benny 63K</strain>
    </source>
</reference>
<evidence type="ECO:0000313" key="2">
    <source>
        <dbReference type="Proteomes" id="UP001150581"/>
    </source>
</evidence>
<dbReference type="EMBL" id="JANBPG010000272">
    <property type="protein sequence ID" value="KAJ1898060.1"/>
    <property type="molecule type" value="Genomic_DNA"/>
</dbReference>
<dbReference type="Proteomes" id="UP001150581">
    <property type="component" value="Unassembled WGS sequence"/>
</dbReference>
<proteinExistence type="predicted"/>
<accession>A0ACC1IL46</accession>
<comment type="caution">
    <text evidence="1">The sequence shown here is derived from an EMBL/GenBank/DDBJ whole genome shotgun (WGS) entry which is preliminary data.</text>
</comment>
<protein>
    <submittedName>
        <fullName evidence="1">Uncharacterized protein</fullName>
    </submittedName>
</protein>
<sequence>MTDSNIPMEFPDAAGRPLRNLDASTASAISFAAGQSTTYANDSIATSRPPCHNDTAARFNTENQSADVLMDNDNDNDDDEYDEDEEDRWPESQSLFTVHNHTSHPLNTLSNINPHQSRGSVGSIGSMIPYDGVFGSHETDVITDNPGMINGHPASPRSIRRLRNRMAAARMRTRQKQHLEGLEQRKEKLEQQAANLESELRAVQRKNNPLNSSIDKLSEMIDDLTKVESTMLSGIDECKSLLQNLERLYWERNT</sequence>
<organism evidence="1 2">
    <name type="scientific">Kickxella alabastrina</name>
    <dbReference type="NCBI Taxonomy" id="61397"/>
    <lineage>
        <taxon>Eukaryota</taxon>
        <taxon>Fungi</taxon>
        <taxon>Fungi incertae sedis</taxon>
        <taxon>Zoopagomycota</taxon>
        <taxon>Kickxellomycotina</taxon>
        <taxon>Kickxellomycetes</taxon>
        <taxon>Kickxellales</taxon>
        <taxon>Kickxellaceae</taxon>
        <taxon>Kickxella</taxon>
    </lineage>
</organism>